<feature type="transmembrane region" description="Helical" evidence="7">
    <location>
        <begin position="68"/>
        <end position="94"/>
    </location>
</feature>
<gene>
    <name evidence="9" type="ORF">HMPREF9470_03235</name>
</gene>
<dbReference type="Gene3D" id="1.10.3720.10">
    <property type="entry name" value="MetI-like"/>
    <property type="match status" value="1"/>
</dbReference>
<evidence type="ECO:0000256" key="7">
    <source>
        <dbReference type="RuleBase" id="RU363032"/>
    </source>
</evidence>
<dbReference type="GeneID" id="93162232"/>
<comment type="caution">
    <text evidence="9">The sequence shown here is derived from an EMBL/GenBank/DDBJ whole genome shotgun (WGS) entry which is preliminary data.</text>
</comment>
<feature type="transmembrane region" description="Helical" evidence="7">
    <location>
        <begin position="238"/>
        <end position="259"/>
    </location>
</feature>
<feature type="transmembrane region" description="Helical" evidence="7">
    <location>
        <begin position="106"/>
        <end position="127"/>
    </location>
</feature>
<feature type="transmembrane region" description="Helical" evidence="7">
    <location>
        <begin position="7"/>
        <end position="30"/>
    </location>
</feature>
<comment type="similarity">
    <text evidence="7">Belongs to the binding-protein-dependent transport system permease family.</text>
</comment>
<proteinExistence type="inferred from homology"/>
<reference evidence="9 10" key="1">
    <citation type="submission" date="2011-04" db="EMBL/GenBank/DDBJ databases">
        <title>The Genome Sequence of Clostridium citroniae WAL-19142.</title>
        <authorList>
            <consortium name="The Broad Institute Genome Sequencing Platform"/>
            <person name="Earl A."/>
            <person name="Ward D."/>
            <person name="Feldgarden M."/>
            <person name="Gevers D."/>
            <person name="Warren Y.A."/>
            <person name="Tyrrell K.L."/>
            <person name="Citron D.M."/>
            <person name="Goldstein E.J."/>
            <person name="Daigneault M."/>
            <person name="Allen-Vercoe E."/>
            <person name="Young S.K."/>
            <person name="Zeng Q."/>
            <person name="Gargeya S."/>
            <person name="Fitzgerald M."/>
            <person name="Haas B."/>
            <person name="Abouelleil A."/>
            <person name="Alvarado L."/>
            <person name="Arachchi H.M."/>
            <person name="Berlin A."/>
            <person name="Brown A."/>
            <person name="Chapman S.B."/>
            <person name="Chen Z."/>
            <person name="Dunbar C."/>
            <person name="Freedman E."/>
            <person name="Gearin G."/>
            <person name="Gellesch M."/>
            <person name="Goldberg J."/>
            <person name="Griggs A."/>
            <person name="Gujja S."/>
            <person name="Heilman E.R."/>
            <person name="Heiman D."/>
            <person name="Howarth C."/>
            <person name="Larson L."/>
            <person name="Lui A."/>
            <person name="MacDonald P.J."/>
            <person name="Mehta T."/>
            <person name="Montmayeur A."/>
            <person name="Murphy C."/>
            <person name="Neiman D."/>
            <person name="Pearson M."/>
            <person name="Priest M."/>
            <person name="Roberts A."/>
            <person name="Saif S."/>
            <person name="Shea T."/>
            <person name="Shenoy N."/>
            <person name="Sisk P."/>
            <person name="Stolte C."/>
            <person name="Sykes S."/>
            <person name="White J."/>
            <person name="Yandava C."/>
            <person name="Wortman J."/>
            <person name="Nusbaum C."/>
            <person name="Birren B."/>
        </authorList>
    </citation>
    <scope>NUCLEOTIDE SEQUENCE [LARGE SCALE GENOMIC DNA]</scope>
    <source>
        <strain evidence="9 10">WAL-19142</strain>
    </source>
</reference>
<evidence type="ECO:0000256" key="5">
    <source>
        <dbReference type="ARBA" id="ARBA00022989"/>
    </source>
</evidence>
<keyword evidence="3" id="KW-1003">Cell membrane</keyword>
<dbReference type="GO" id="GO:0005886">
    <property type="term" value="C:plasma membrane"/>
    <property type="evidence" value="ECO:0007669"/>
    <property type="project" value="UniProtKB-SubCell"/>
</dbReference>
<dbReference type="PANTHER" id="PTHR43744">
    <property type="entry name" value="ABC TRANSPORTER PERMEASE PROTEIN MG189-RELATED-RELATED"/>
    <property type="match status" value="1"/>
</dbReference>
<evidence type="ECO:0000256" key="3">
    <source>
        <dbReference type="ARBA" id="ARBA00022475"/>
    </source>
</evidence>
<dbReference type="SUPFAM" id="SSF161098">
    <property type="entry name" value="MetI-like"/>
    <property type="match status" value="1"/>
</dbReference>
<dbReference type="PATRIC" id="fig|742734.4.peg.3465"/>
<dbReference type="Pfam" id="PF00528">
    <property type="entry name" value="BPD_transp_1"/>
    <property type="match status" value="1"/>
</dbReference>
<evidence type="ECO:0000313" key="9">
    <source>
        <dbReference type="EMBL" id="KMW18325.1"/>
    </source>
</evidence>
<sequence length="274" mass="30466">MKRNIFRLAAFLVMAIFAVCCLYPIIWLMINSFKTNKELFYNTWGLPETMQLDNYARAISKGNIGSSYISSVLITSASVFLTVFFGAMVSYGITRLRFPGVDMVRGLFSMGMSIPAYAVIIPMFAMFNQMKLLDSFTSVIIAHVVFAFPITIYILTGFFMTIPSELEEAFIMDGCTILKGYYKIILPIAKPSIATVSVINFITVWNDLLFPQIFLTTMSKMPLPVILTQFADLDSVDYSGMLAAVVMTVIPTIAVYIVLHDKIIEGMTAGAVKG</sequence>
<dbReference type="RefSeq" id="WP_007858932.1">
    <property type="nucleotide sequence ID" value="NZ_KQ235879.1"/>
</dbReference>
<dbReference type="InterPro" id="IPR035906">
    <property type="entry name" value="MetI-like_sf"/>
</dbReference>
<evidence type="ECO:0000256" key="1">
    <source>
        <dbReference type="ARBA" id="ARBA00004651"/>
    </source>
</evidence>
<feature type="domain" description="ABC transmembrane type-1" evidence="8">
    <location>
        <begin position="68"/>
        <end position="259"/>
    </location>
</feature>
<dbReference type="AlphaFoldDB" id="A0A0J9ER66"/>
<dbReference type="EMBL" id="ADLK01000024">
    <property type="protein sequence ID" value="KMW18325.1"/>
    <property type="molecule type" value="Genomic_DNA"/>
</dbReference>
<dbReference type="OrthoDB" id="42677at2"/>
<dbReference type="PANTHER" id="PTHR43744:SF12">
    <property type="entry name" value="ABC TRANSPORTER PERMEASE PROTEIN MG189-RELATED"/>
    <property type="match status" value="1"/>
</dbReference>
<feature type="transmembrane region" description="Helical" evidence="7">
    <location>
        <begin position="184"/>
        <end position="205"/>
    </location>
</feature>
<accession>A0A0J9ER66</accession>
<evidence type="ECO:0000256" key="2">
    <source>
        <dbReference type="ARBA" id="ARBA00022448"/>
    </source>
</evidence>
<keyword evidence="6 7" id="KW-0472">Membrane</keyword>
<name>A0A0J9ER66_9FIRM</name>
<evidence type="ECO:0000256" key="4">
    <source>
        <dbReference type="ARBA" id="ARBA00022692"/>
    </source>
</evidence>
<keyword evidence="2 7" id="KW-0813">Transport</keyword>
<dbReference type="CDD" id="cd06261">
    <property type="entry name" value="TM_PBP2"/>
    <property type="match status" value="1"/>
</dbReference>
<keyword evidence="5 7" id="KW-1133">Transmembrane helix</keyword>
<protein>
    <recommendedName>
        <fullName evidence="8">ABC transmembrane type-1 domain-containing protein</fullName>
    </recommendedName>
</protein>
<dbReference type="Proteomes" id="UP000037392">
    <property type="component" value="Unassembled WGS sequence"/>
</dbReference>
<evidence type="ECO:0000256" key="6">
    <source>
        <dbReference type="ARBA" id="ARBA00023136"/>
    </source>
</evidence>
<organism evidence="9 10">
    <name type="scientific">[Clostridium] citroniae WAL-19142</name>
    <dbReference type="NCBI Taxonomy" id="742734"/>
    <lineage>
        <taxon>Bacteria</taxon>
        <taxon>Bacillati</taxon>
        <taxon>Bacillota</taxon>
        <taxon>Clostridia</taxon>
        <taxon>Lachnospirales</taxon>
        <taxon>Lachnospiraceae</taxon>
        <taxon>Enterocloster</taxon>
    </lineage>
</organism>
<evidence type="ECO:0000313" key="10">
    <source>
        <dbReference type="Proteomes" id="UP000037392"/>
    </source>
</evidence>
<dbReference type="InterPro" id="IPR000515">
    <property type="entry name" value="MetI-like"/>
</dbReference>
<evidence type="ECO:0000259" key="8">
    <source>
        <dbReference type="PROSITE" id="PS50928"/>
    </source>
</evidence>
<feature type="transmembrane region" description="Helical" evidence="7">
    <location>
        <begin position="139"/>
        <end position="163"/>
    </location>
</feature>
<keyword evidence="4 7" id="KW-0812">Transmembrane</keyword>
<comment type="subcellular location">
    <subcellularLocation>
        <location evidence="1 7">Cell membrane</location>
        <topology evidence="1 7">Multi-pass membrane protein</topology>
    </subcellularLocation>
</comment>
<dbReference type="PROSITE" id="PS50928">
    <property type="entry name" value="ABC_TM1"/>
    <property type="match status" value="1"/>
</dbReference>
<dbReference type="GO" id="GO:0055085">
    <property type="term" value="P:transmembrane transport"/>
    <property type="evidence" value="ECO:0007669"/>
    <property type="project" value="InterPro"/>
</dbReference>